<keyword evidence="3" id="KW-0325">Glycoprotein</keyword>
<dbReference type="PROSITE" id="PS51257">
    <property type="entry name" value="PROKAR_LIPOPROTEIN"/>
    <property type="match status" value="1"/>
</dbReference>
<dbReference type="InterPro" id="IPR001258">
    <property type="entry name" value="NHL_repeat"/>
</dbReference>
<keyword evidence="1" id="KW-0732">Signal</keyword>
<keyword evidence="2" id="KW-0677">Repeat</keyword>
<evidence type="ECO:0000256" key="2">
    <source>
        <dbReference type="ARBA" id="ARBA00022737"/>
    </source>
</evidence>
<gene>
    <name evidence="4" type="ORF">METZ01_LOCUS48162</name>
</gene>
<protein>
    <recommendedName>
        <fullName evidence="5">Peptidylamidoglycolate lyase</fullName>
    </recommendedName>
</protein>
<sequence length="379" mass="41471">MNSRKRLLVFSLTLLIPVFVAGCGSSLETGGAPDVGSEGIPSFEVDPSWPLEMPNDWIMGSVTAVFVDAMDHVWVTHLPETLTPEETSAVQDPPIGMCCVPAPIVIEFDESGNVVQGWGDPTTQDVSEFPRNAHGLFVDHNDFVWIGSYQHHRVMKFTRGGDLLMTLGEYDVNGGSNDPNLLGGPAGIWVDPGTNEVFIADGYRNRRVIVFDGDTGGYLRHWGAYGEPPDDEYRSGDRGPDYSPPEQFSTVHGLVGSSDGLMYVADRRGNRIQVFRQSGEFVTEKVVAPSTLSSGSAFVIALSPDEEQEWLYLADGTNHKVWTLRRSDLEIMDNFGRGGRQLGQFLRPHGMGIDSEGNLYVGEASTGRRVQKFALRGGS</sequence>
<evidence type="ECO:0000256" key="1">
    <source>
        <dbReference type="ARBA" id="ARBA00022729"/>
    </source>
</evidence>
<evidence type="ECO:0000256" key="3">
    <source>
        <dbReference type="ARBA" id="ARBA00023180"/>
    </source>
</evidence>
<name>A0A381RWC0_9ZZZZ</name>
<dbReference type="PANTHER" id="PTHR10680:SF14">
    <property type="entry name" value="PEPTIDYL-GLYCINE ALPHA-AMIDATING MONOOXYGENASE"/>
    <property type="match status" value="1"/>
</dbReference>
<organism evidence="4">
    <name type="scientific">marine metagenome</name>
    <dbReference type="NCBI Taxonomy" id="408172"/>
    <lineage>
        <taxon>unclassified sequences</taxon>
        <taxon>metagenomes</taxon>
        <taxon>ecological metagenomes</taxon>
    </lineage>
</organism>
<dbReference type="InterPro" id="IPR011042">
    <property type="entry name" value="6-blade_b-propeller_TolB-like"/>
</dbReference>
<dbReference type="PROSITE" id="PS51125">
    <property type="entry name" value="NHL"/>
    <property type="match status" value="3"/>
</dbReference>
<dbReference type="Gene3D" id="2.120.10.30">
    <property type="entry name" value="TolB, C-terminal domain"/>
    <property type="match status" value="1"/>
</dbReference>
<dbReference type="EMBL" id="UINC01002313">
    <property type="protein sequence ID" value="SUZ95308.1"/>
    <property type="molecule type" value="Genomic_DNA"/>
</dbReference>
<dbReference type="PANTHER" id="PTHR10680">
    <property type="entry name" value="PEPTIDYL-GLYCINE ALPHA-AMIDATING MONOOXYGENASE"/>
    <property type="match status" value="1"/>
</dbReference>
<accession>A0A381RWC0</accession>
<dbReference type="SUPFAM" id="SSF63829">
    <property type="entry name" value="Calcium-dependent phosphotriesterase"/>
    <property type="match status" value="1"/>
</dbReference>
<evidence type="ECO:0008006" key="5">
    <source>
        <dbReference type="Google" id="ProtNLM"/>
    </source>
</evidence>
<reference evidence="4" key="1">
    <citation type="submission" date="2018-05" db="EMBL/GenBank/DDBJ databases">
        <authorList>
            <person name="Lanie J.A."/>
            <person name="Ng W.-L."/>
            <person name="Kazmierczak K.M."/>
            <person name="Andrzejewski T.M."/>
            <person name="Davidsen T.M."/>
            <person name="Wayne K.J."/>
            <person name="Tettelin H."/>
            <person name="Glass J.I."/>
            <person name="Rusch D."/>
            <person name="Podicherti R."/>
            <person name="Tsui H.-C.T."/>
            <person name="Winkler M.E."/>
        </authorList>
    </citation>
    <scope>NUCLEOTIDE SEQUENCE</scope>
</reference>
<dbReference type="AlphaFoldDB" id="A0A381RWC0"/>
<proteinExistence type="predicted"/>
<evidence type="ECO:0000313" key="4">
    <source>
        <dbReference type="EMBL" id="SUZ95308.1"/>
    </source>
</evidence>